<evidence type="ECO:0000313" key="4">
    <source>
        <dbReference type="EMBL" id="UTF53985.1"/>
    </source>
</evidence>
<keyword evidence="2" id="KW-0812">Transmembrane</keyword>
<evidence type="ECO:0000256" key="2">
    <source>
        <dbReference type="SAM" id="Phobius"/>
    </source>
</evidence>
<dbReference type="Proteomes" id="UP001056855">
    <property type="component" value="Chromosome"/>
</dbReference>
<proteinExistence type="predicted"/>
<reference evidence="4" key="1">
    <citation type="submission" date="2022-06" db="EMBL/GenBank/DDBJ databases">
        <title>Diverse halophilic archaea isolated from saline environments.</title>
        <authorList>
            <person name="Cui H.-L."/>
        </authorList>
    </citation>
    <scope>NUCLEOTIDE SEQUENCE</scope>
    <source>
        <strain evidence="4">WLHS1</strain>
    </source>
</reference>
<feature type="compositionally biased region" description="Polar residues" evidence="1">
    <location>
        <begin position="1"/>
        <end position="12"/>
    </location>
</feature>
<dbReference type="InterPro" id="IPR055768">
    <property type="entry name" value="DUF7344"/>
</dbReference>
<evidence type="ECO:0000256" key="1">
    <source>
        <dbReference type="SAM" id="MobiDB-lite"/>
    </source>
</evidence>
<accession>A0A9E7N9M0</accession>
<protein>
    <recommendedName>
        <fullName evidence="3">DUF7344 domain-containing protein</fullName>
    </recommendedName>
</protein>
<dbReference type="Pfam" id="PF24035">
    <property type="entry name" value="DUF7344"/>
    <property type="match status" value="1"/>
</dbReference>
<gene>
    <name evidence="4" type="ORF">NGM29_01475</name>
</gene>
<organism evidence="4 5">
    <name type="scientific">Natronosalvus rutilus</name>
    <dbReference type="NCBI Taxonomy" id="2953753"/>
    <lineage>
        <taxon>Archaea</taxon>
        <taxon>Methanobacteriati</taxon>
        <taxon>Methanobacteriota</taxon>
        <taxon>Stenosarchaea group</taxon>
        <taxon>Halobacteria</taxon>
        <taxon>Halobacteriales</taxon>
        <taxon>Natrialbaceae</taxon>
        <taxon>Natronosalvus</taxon>
    </lineage>
</organism>
<keyword evidence="2" id="KW-0472">Membrane</keyword>
<feature type="domain" description="DUF7344" evidence="3">
    <location>
        <begin position="43"/>
        <end position="122"/>
    </location>
</feature>
<dbReference type="AlphaFoldDB" id="A0A9E7N9M0"/>
<sequence length="214" mass="23646">MSQSRTASTTHDTPAVDESPISGSASEDADTEEEPTLSKDEIFHLLQNERRRFVLQYLQGKDDSVRMPDIAEQVAAWENDTTVEQLSSQERQRVYIPLYQSHLPKLDKAGIIDYNQSRGIVERKPLADEMDRYIDAERDGDDQGPDASASPDFASGRFVGFTGVSAMVFLGAILEVTAFSPLSIAILFAVALLGYTLMTAEKFNDGVFGRTDQS</sequence>
<evidence type="ECO:0000313" key="5">
    <source>
        <dbReference type="Proteomes" id="UP001056855"/>
    </source>
</evidence>
<dbReference type="KEGG" id="sawl:NGM29_01475"/>
<dbReference type="GeneID" id="73288675"/>
<evidence type="ECO:0000259" key="3">
    <source>
        <dbReference type="Pfam" id="PF24035"/>
    </source>
</evidence>
<keyword evidence="2" id="KW-1133">Transmembrane helix</keyword>
<dbReference type="EMBL" id="CP100355">
    <property type="protein sequence ID" value="UTF53985.1"/>
    <property type="molecule type" value="Genomic_DNA"/>
</dbReference>
<keyword evidence="5" id="KW-1185">Reference proteome</keyword>
<feature type="region of interest" description="Disordered" evidence="1">
    <location>
        <begin position="1"/>
        <end position="39"/>
    </location>
</feature>
<dbReference type="RefSeq" id="WP_254158497.1">
    <property type="nucleotide sequence ID" value="NZ_CP100355.1"/>
</dbReference>
<feature type="transmembrane region" description="Helical" evidence="2">
    <location>
        <begin position="182"/>
        <end position="200"/>
    </location>
</feature>
<name>A0A9E7N9M0_9EURY</name>